<accession>A0AAV3ZPP1</accession>
<dbReference type="AlphaFoldDB" id="A0AAV3ZPP1"/>
<evidence type="ECO:0000256" key="1">
    <source>
        <dbReference type="SAM" id="MobiDB-lite"/>
    </source>
</evidence>
<organism evidence="2 3">
    <name type="scientific">Plakobranchus ocellatus</name>
    <dbReference type="NCBI Taxonomy" id="259542"/>
    <lineage>
        <taxon>Eukaryota</taxon>
        <taxon>Metazoa</taxon>
        <taxon>Spiralia</taxon>
        <taxon>Lophotrochozoa</taxon>
        <taxon>Mollusca</taxon>
        <taxon>Gastropoda</taxon>
        <taxon>Heterobranchia</taxon>
        <taxon>Euthyneura</taxon>
        <taxon>Panpulmonata</taxon>
        <taxon>Sacoglossa</taxon>
        <taxon>Placobranchoidea</taxon>
        <taxon>Plakobranchidae</taxon>
        <taxon>Plakobranchus</taxon>
    </lineage>
</organism>
<evidence type="ECO:0000313" key="2">
    <source>
        <dbReference type="EMBL" id="GFN96641.1"/>
    </source>
</evidence>
<reference evidence="2 3" key="1">
    <citation type="journal article" date="2021" name="Elife">
        <title>Chloroplast acquisition without the gene transfer in kleptoplastic sea slugs, Plakobranchus ocellatus.</title>
        <authorList>
            <person name="Maeda T."/>
            <person name="Takahashi S."/>
            <person name="Yoshida T."/>
            <person name="Shimamura S."/>
            <person name="Takaki Y."/>
            <person name="Nagai Y."/>
            <person name="Toyoda A."/>
            <person name="Suzuki Y."/>
            <person name="Arimoto A."/>
            <person name="Ishii H."/>
            <person name="Satoh N."/>
            <person name="Nishiyama T."/>
            <person name="Hasebe M."/>
            <person name="Maruyama T."/>
            <person name="Minagawa J."/>
            <person name="Obokata J."/>
            <person name="Shigenobu S."/>
        </authorList>
    </citation>
    <scope>NUCLEOTIDE SEQUENCE [LARGE SCALE GENOMIC DNA]</scope>
</reference>
<dbReference type="EMBL" id="BLXT01002699">
    <property type="protein sequence ID" value="GFN96641.1"/>
    <property type="molecule type" value="Genomic_DNA"/>
</dbReference>
<keyword evidence="3" id="KW-1185">Reference proteome</keyword>
<feature type="region of interest" description="Disordered" evidence="1">
    <location>
        <begin position="59"/>
        <end position="78"/>
    </location>
</feature>
<proteinExistence type="predicted"/>
<gene>
    <name evidence="2" type="ORF">PoB_002314700</name>
</gene>
<name>A0AAV3ZPP1_9GAST</name>
<sequence length="78" mass="8773">MNNTGLYQGSDLVFNEDKRQKCVMMEESSRTKSETCYRLSVNQAQPFTALDLQCRVSVSEHSSLPLSTRSPGTTKLLQ</sequence>
<comment type="caution">
    <text evidence="2">The sequence shown here is derived from an EMBL/GenBank/DDBJ whole genome shotgun (WGS) entry which is preliminary data.</text>
</comment>
<dbReference type="Proteomes" id="UP000735302">
    <property type="component" value="Unassembled WGS sequence"/>
</dbReference>
<evidence type="ECO:0000313" key="3">
    <source>
        <dbReference type="Proteomes" id="UP000735302"/>
    </source>
</evidence>
<protein>
    <submittedName>
        <fullName evidence="2">Uncharacterized protein</fullName>
    </submittedName>
</protein>